<feature type="region of interest" description="Disordered" evidence="12">
    <location>
        <begin position="148"/>
        <end position="173"/>
    </location>
</feature>
<dbReference type="PROSITE" id="PS50164">
    <property type="entry name" value="GIY_YIG"/>
    <property type="match status" value="1"/>
</dbReference>
<dbReference type="GO" id="GO:0006281">
    <property type="term" value="P:DNA repair"/>
    <property type="evidence" value="ECO:0007669"/>
    <property type="project" value="UniProtKB-UniRule"/>
</dbReference>
<dbReference type="AlphaFoldDB" id="A0AAW0F166"/>
<evidence type="ECO:0000259" key="13">
    <source>
        <dbReference type="PROSITE" id="PS50164"/>
    </source>
</evidence>
<evidence type="ECO:0000256" key="4">
    <source>
        <dbReference type="ARBA" id="ARBA00022763"/>
    </source>
</evidence>
<keyword evidence="8 11" id="KW-0233">DNA recombination</keyword>
<keyword evidence="1 11" id="KW-0540">Nuclease</keyword>
<comment type="cofactor">
    <cofactor evidence="11">
        <name>a divalent metal cation</name>
        <dbReference type="ChEBI" id="CHEBI:60240"/>
    </cofactor>
</comment>
<organism evidence="14 15">
    <name type="scientific">Novymonas esmeraldas</name>
    <dbReference type="NCBI Taxonomy" id="1808958"/>
    <lineage>
        <taxon>Eukaryota</taxon>
        <taxon>Discoba</taxon>
        <taxon>Euglenozoa</taxon>
        <taxon>Kinetoplastea</taxon>
        <taxon>Metakinetoplastina</taxon>
        <taxon>Trypanosomatida</taxon>
        <taxon>Trypanosomatidae</taxon>
        <taxon>Novymonas</taxon>
    </lineage>
</organism>
<evidence type="ECO:0000256" key="8">
    <source>
        <dbReference type="ARBA" id="ARBA00023172"/>
    </source>
</evidence>
<protein>
    <recommendedName>
        <fullName evidence="11">Structure-specific endonuclease subunit SLX1 homolog</fullName>
        <ecNumber evidence="11">3.1.-.-</ecNumber>
    </recommendedName>
</protein>
<gene>
    <name evidence="14" type="ORF">NESM_000085300</name>
</gene>
<proteinExistence type="inferred from homology"/>
<comment type="subcellular location">
    <subcellularLocation>
        <location evidence="11">Nucleus</location>
    </subcellularLocation>
</comment>
<dbReference type="PANTHER" id="PTHR20208">
    <property type="entry name" value="STRUCTURE-SPECIFIC ENDONUCLEASE SUBUNIT SLX1"/>
    <property type="match status" value="1"/>
</dbReference>
<keyword evidence="5" id="KW-0863">Zinc-finger</keyword>
<keyword evidence="6 11" id="KW-0378">Hydrolase</keyword>
<dbReference type="Pfam" id="PF01541">
    <property type="entry name" value="GIY-YIG"/>
    <property type="match status" value="1"/>
</dbReference>
<dbReference type="InterPro" id="IPR027520">
    <property type="entry name" value="Slx1"/>
</dbReference>
<dbReference type="EC" id="3.1.-.-" evidence="11"/>
<comment type="subunit">
    <text evidence="11">Forms a heterodimer with a member of the SLX4 family.</text>
</comment>
<dbReference type="Gene3D" id="3.40.1440.10">
    <property type="entry name" value="GIY-YIG endonuclease"/>
    <property type="match status" value="1"/>
</dbReference>
<dbReference type="GO" id="GO:0017108">
    <property type="term" value="F:5'-flap endonuclease activity"/>
    <property type="evidence" value="ECO:0007669"/>
    <property type="project" value="InterPro"/>
</dbReference>
<comment type="caution">
    <text evidence="11">Lacks conserved residue(s) required for the propagation of feature annotation.</text>
</comment>
<evidence type="ECO:0000256" key="1">
    <source>
        <dbReference type="ARBA" id="ARBA00022722"/>
    </source>
</evidence>
<feature type="region of interest" description="Disordered" evidence="12">
    <location>
        <begin position="257"/>
        <end position="362"/>
    </location>
</feature>
<evidence type="ECO:0000256" key="10">
    <source>
        <dbReference type="ARBA" id="ARBA00023242"/>
    </source>
</evidence>
<evidence type="ECO:0000256" key="3">
    <source>
        <dbReference type="ARBA" id="ARBA00022759"/>
    </source>
</evidence>
<keyword evidence="9 11" id="KW-0234">DNA repair</keyword>
<dbReference type="GO" id="GO:0006310">
    <property type="term" value="P:DNA recombination"/>
    <property type="evidence" value="ECO:0007669"/>
    <property type="project" value="UniProtKB-UniRule"/>
</dbReference>
<evidence type="ECO:0000256" key="9">
    <source>
        <dbReference type="ARBA" id="ARBA00023204"/>
    </source>
</evidence>
<feature type="compositionally biased region" description="Low complexity" evidence="12">
    <location>
        <begin position="309"/>
        <end position="347"/>
    </location>
</feature>
<evidence type="ECO:0000313" key="14">
    <source>
        <dbReference type="EMBL" id="KAK7200320.1"/>
    </source>
</evidence>
<keyword evidence="15" id="KW-1185">Reference proteome</keyword>
<dbReference type="Gene3D" id="3.30.40.10">
    <property type="entry name" value="Zinc/RING finger domain, C3HC4 (zinc finger)"/>
    <property type="match status" value="1"/>
</dbReference>
<comment type="similarity">
    <text evidence="11">Belongs to the SLX1 family.</text>
</comment>
<evidence type="ECO:0000313" key="15">
    <source>
        <dbReference type="Proteomes" id="UP001430356"/>
    </source>
</evidence>
<feature type="compositionally biased region" description="Pro residues" evidence="12">
    <location>
        <begin position="348"/>
        <end position="358"/>
    </location>
</feature>
<comment type="function">
    <text evidence="11">Catalytic subunit of a heterodimeric structure-specific endonuclease that resolves DNA secondary structures generated during DNA repair and recombination. Has endonuclease activity towards branched DNA substrates, introducing single-strand cuts in duplex DNA close to junctions with ss-DNA.</text>
</comment>
<dbReference type="GO" id="GO:0008270">
    <property type="term" value="F:zinc ion binding"/>
    <property type="evidence" value="ECO:0007669"/>
    <property type="project" value="UniProtKB-KW"/>
</dbReference>
<evidence type="ECO:0000256" key="5">
    <source>
        <dbReference type="ARBA" id="ARBA00022771"/>
    </source>
</evidence>
<evidence type="ECO:0000256" key="6">
    <source>
        <dbReference type="ARBA" id="ARBA00022801"/>
    </source>
</evidence>
<evidence type="ECO:0000256" key="11">
    <source>
        <dbReference type="HAMAP-Rule" id="MF_03100"/>
    </source>
</evidence>
<keyword evidence="2" id="KW-0479">Metal-binding</keyword>
<dbReference type="InterPro" id="IPR000305">
    <property type="entry name" value="GIY-YIG_endonuc"/>
</dbReference>
<evidence type="ECO:0000256" key="12">
    <source>
        <dbReference type="SAM" id="MobiDB-lite"/>
    </source>
</evidence>
<comment type="caution">
    <text evidence="14">The sequence shown here is derived from an EMBL/GenBank/DDBJ whole genome shotgun (WGS) entry which is preliminary data.</text>
</comment>
<name>A0AAW0F166_9TRYP</name>
<keyword evidence="4 11" id="KW-0227">DNA damage</keyword>
<dbReference type="GO" id="GO:0033557">
    <property type="term" value="C:Slx1-Slx4 complex"/>
    <property type="evidence" value="ECO:0007669"/>
    <property type="project" value="UniProtKB-UniRule"/>
</dbReference>
<feature type="region of interest" description="Disordered" evidence="12">
    <location>
        <begin position="522"/>
        <end position="544"/>
    </location>
</feature>
<dbReference type="CDD" id="cd10455">
    <property type="entry name" value="GIY-YIG_SLX1"/>
    <property type="match status" value="1"/>
</dbReference>
<dbReference type="EMBL" id="JAECZO010000005">
    <property type="protein sequence ID" value="KAK7200320.1"/>
    <property type="molecule type" value="Genomic_DNA"/>
</dbReference>
<evidence type="ECO:0000256" key="7">
    <source>
        <dbReference type="ARBA" id="ARBA00022833"/>
    </source>
</evidence>
<evidence type="ECO:0000256" key="2">
    <source>
        <dbReference type="ARBA" id="ARBA00022723"/>
    </source>
</evidence>
<accession>A0AAW0F166</accession>
<keyword evidence="7" id="KW-0862">Zinc</keyword>
<dbReference type="HAMAP" id="MF_03100">
    <property type="entry name" value="Endonuc_su_Slx1"/>
    <property type="match status" value="1"/>
</dbReference>
<feature type="domain" description="GIY-YIG" evidence="13">
    <location>
        <begin position="4"/>
        <end position="90"/>
    </location>
</feature>
<dbReference type="PANTHER" id="PTHR20208:SF13">
    <property type="entry name" value="STRUCTURE-SPECIFIC ENDONUCLEASE SUBUNIT SLX1"/>
    <property type="match status" value="1"/>
</dbReference>
<dbReference type="InterPro" id="IPR035901">
    <property type="entry name" value="GIY-YIG_endonuc_sf"/>
</dbReference>
<keyword evidence="3 11" id="KW-0255">Endonuclease</keyword>
<dbReference type="InterPro" id="IPR050381">
    <property type="entry name" value="SLX1_endonuclease"/>
</dbReference>
<dbReference type="Proteomes" id="UP001430356">
    <property type="component" value="Unassembled WGS sequence"/>
</dbReference>
<sequence>MDTRFHCVYLLTSLDPQCDGAFYIGYTVNPLRRLRQHNGELVNGARRTGRRGRPWTLVCCVSGFTEDRVALKFEWCWQNPSASARLKHTAGGLGGLRRLPYAVATLHLLVRAPLFCQLDLTLHIFEPDLLHEAAARAELFLARQRSLQATGGGGGRSDAAPPSSPEPREATHLPPLTPSLLFHICTTTREAFEDAYLSHDRCLLLPSAGPAWGSTAAPAAEAEASRLDTSVDASCPYDVSLLSQAVQAELSLASFATESPERDGASDWNGVRRPGCDWRSAASRTPSPQRARVEGPVRLLGELSEERVAGGSRSGSGSRSPAVSAPRAVVPSASSASPSPSPQRSLPCTPPPPPPPRIPSRFAAYDSSDFARAHAAEQHRLRLGLLPCSLCALPLQPPCIAHCSRAPFCTLRCHLSCLAMWMLYAEAEAEAEGEGVTVPVGDVSTGVDLPSPASPVPMPAHRRLIPSLPCPCPLCSVPLHWATIVTELKRRVAVERRVGAAQRRRRVEQRWQTRLARMIESKRGASAVATRRRHQRQQRADAAAVVGDGALRRGSTQDADHTPSTTPTAAAVVVGGASTDAPVPPPPVRNTSATSLVQVPASPPRTTAYALANSRGTGVGAAAAATESTLLSLTNFCEEDWWLA</sequence>
<dbReference type="InterPro" id="IPR013083">
    <property type="entry name" value="Znf_RING/FYVE/PHD"/>
</dbReference>
<reference evidence="14 15" key="1">
    <citation type="journal article" date="2021" name="MBio">
        <title>A New Model Trypanosomatid, Novymonas esmeraldas: Genomic Perception of Its 'Candidatus Pandoraea novymonadis' Endosymbiont.</title>
        <authorList>
            <person name="Zakharova A."/>
            <person name="Saura A."/>
            <person name="Butenko A."/>
            <person name="Podesvova L."/>
            <person name="Warmusova S."/>
            <person name="Kostygov A.Y."/>
            <person name="Nenarokova A."/>
            <person name="Lukes J."/>
            <person name="Opperdoes F.R."/>
            <person name="Yurchenko V."/>
        </authorList>
    </citation>
    <scope>NUCLEOTIDE SEQUENCE [LARGE SCALE GENOMIC DNA]</scope>
    <source>
        <strain evidence="14 15">E262AT.01</strain>
    </source>
</reference>
<keyword evidence="10 11" id="KW-0539">Nucleus</keyword>